<evidence type="ECO:0000256" key="5">
    <source>
        <dbReference type="ARBA" id="ARBA00022605"/>
    </source>
</evidence>
<proteinExistence type="inferred from homology"/>
<evidence type="ECO:0000256" key="1">
    <source>
        <dbReference type="ARBA" id="ARBA00001946"/>
    </source>
</evidence>
<evidence type="ECO:0000256" key="4">
    <source>
        <dbReference type="ARBA" id="ARBA00012640"/>
    </source>
</evidence>
<dbReference type="SFLD" id="SFLDF00029">
    <property type="entry name" value="phosphoserine_phosphatase"/>
    <property type="match status" value="1"/>
</dbReference>
<reference evidence="14" key="1">
    <citation type="journal article" date="2019" name="Int. J. Syst. Evol. Microbiol.">
        <title>The Global Catalogue of Microorganisms (GCM) 10K type strain sequencing project: providing services to taxonomists for standard genome sequencing and annotation.</title>
        <authorList>
            <consortium name="The Broad Institute Genomics Platform"/>
            <consortium name="The Broad Institute Genome Sequencing Center for Infectious Disease"/>
            <person name="Wu L."/>
            <person name="Ma J."/>
        </authorList>
    </citation>
    <scope>NUCLEOTIDE SEQUENCE [LARGE SCALE GENOMIC DNA]</scope>
    <source>
        <strain evidence="14">CCUG 56698</strain>
    </source>
</reference>
<evidence type="ECO:0000256" key="9">
    <source>
        <dbReference type="ARBA" id="ARBA00023299"/>
    </source>
</evidence>
<dbReference type="InterPro" id="IPR036412">
    <property type="entry name" value="HAD-like_sf"/>
</dbReference>
<comment type="catalytic activity">
    <reaction evidence="12">
        <text>O-phospho-D-serine + H2O = D-serine + phosphate</text>
        <dbReference type="Rhea" id="RHEA:24873"/>
        <dbReference type="ChEBI" id="CHEBI:15377"/>
        <dbReference type="ChEBI" id="CHEBI:35247"/>
        <dbReference type="ChEBI" id="CHEBI:43474"/>
        <dbReference type="ChEBI" id="CHEBI:58680"/>
        <dbReference type="EC" id="3.1.3.3"/>
    </reaction>
</comment>
<dbReference type="EMBL" id="JBHTEF010000001">
    <property type="protein sequence ID" value="MFC7580353.1"/>
    <property type="molecule type" value="Genomic_DNA"/>
</dbReference>
<name>A0ABW2SL32_9ACTO</name>
<keyword evidence="5" id="KW-0028">Amino-acid biosynthesis</keyword>
<dbReference type="EC" id="3.1.3.3" evidence="4"/>
<evidence type="ECO:0000256" key="8">
    <source>
        <dbReference type="ARBA" id="ARBA00022842"/>
    </source>
</evidence>
<comment type="catalytic activity">
    <reaction evidence="11">
        <text>O-phospho-L-serine + H2O = L-serine + phosphate</text>
        <dbReference type="Rhea" id="RHEA:21208"/>
        <dbReference type="ChEBI" id="CHEBI:15377"/>
        <dbReference type="ChEBI" id="CHEBI:33384"/>
        <dbReference type="ChEBI" id="CHEBI:43474"/>
        <dbReference type="ChEBI" id="CHEBI:57524"/>
        <dbReference type="EC" id="3.1.3.3"/>
    </reaction>
</comment>
<comment type="pathway">
    <text evidence="2">Amino-acid biosynthesis; L-serine biosynthesis; L-serine from 3-phospho-D-glycerate: step 3/3.</text>
</comment>
<evidence type="ECO:0000256" key="3">
    <source>
        <dbReference type="ARBA" id="ARBA00009184"/>
    </source>
</evidence>
<organism evidence="13 14">
    <name type="scientific">Schaalia naturae</name>
    <dbReference type="NCBI Taxonomy" id="635203"/>
    <lineage>
        <taxon>Bacteria</taxon>
        <taxon>Bacillati</taxon>
        <taxon>Actinomycetota</taxon>
        <taxon>Actinomycetes</taxon>
        <taxon>Actinomycetales</taxon>
        <taxon>Actinomycetaceae</taxon>
        <taxon>Schaalia</taxon>
    </lineage>
</organism>
<dbReference type="SUPFAM" id="SSF56784">
    <property type="entry name" value="HAD-like"/>
    <property type="match status" value="1"/>
</dbReference>
<dbReference type="InterPro" id="IPR050582">
    <property type="entry name" value="HAD-like_SerB"/>
</dbReference>
<dbReference type="PANTHER" id="PTHR43344">
    <property type="entry name" value="PHOSPHOSERINE PHOSPHATASE"/>
    <property type="match status" value="1"/>
</dbReference>
<protein>
    <recommendedName>
        <fullName evidence="4">phosphoserine phosphatase</fullName>
        <ecNumber evidence="4">3.1.3.3</ecNumber>
    </recommendedName>
    <alternativeName>
        <fullName evidence="10">O-phosphoserine phosphohydrolase</fullName>
    </alternativeName>
</protein>
<keyword evidence="14" id="KW-1185">Reference proteome</keyword>
<evidence type="ECO:0000256" key="12">
    <source>
        <dbReference type="ARBA" id="ARBA00048523"/>
    </source>
</evidence>
<dbReference type="GO" id="GO:0016787">
    <property type="term" value="F:hydrolase activity"/>
    <property type="evidence" value="ECO:0007669"/>
    <property type="project" value="UniProtKB-KW"/>
</dbReference>
<dbReference type="SFLD" id="SFLDS00003">
    <property type="entry name" value="Haloacid_Dehalogenase"/>
    <property type="match status" value="1"/>
</dbReference>
<accession>A0ABW2SL32</accession>
<comment type="similarity">
    <text evidence="3">Belongs to the HAD-like hydrolase superfamily. SerB family.</text>
</comment>
<dbReference type="NCBIfam" id="TIGR00338">
    <property type="entry name" value="serB"/>
    <property type="match status" value="1"/>
</dbReference>
<dbReference type="Proteomes" id="UP001596527">
    <property type="component" value="Unassembled WGS sequence"/>
</dbReference>
<dbReference type="NCBIfam" id="TIGR01488">
    <property type="entry name" value="HAD-SF-IB"/>
    <property type="match status" value="1"/>
</dbReference>
<dbReference type="Gene3D" id="3.40.50.1000">
    <property type="entry name" value="HAD superfamily/HAD-like"/>
    <property type="match status" value="1"/>
</dbReference>
<evidence type="ECO:0000313" key="14">
    <source>
        <dbReference type="Proteomes" id="UP001596527"/>
    </source>
</evidence>
<keyword evidence="8" id="KW-0460">Magnesium</keyword>
<dbReference type="PANTHER" id="PTHR43344:SF2">
    <property type="entry name" value="PHOSPHOSERINE PHOSPHATASE"/>
    <property type="match status" value="1"/>
</dbReference>
<dbReference type="InterPro" id="IPR023214">
    <property type="entry name" value="HAD_sf"/>
</dbReference>
<evidence type="ECO:0000256" key="6">
    <source>
        <dbReference type="ARBA" id="ARBA00022723"/>
    </source>
</evidence>
<keyword evidence="9" id="KW-0718">Serine biosynthesis</keyword>
<comment type="caution">
    <text evidence="13">The sequence shown here is derived from an EMBL/GenBank/DDBJ whole genome shotgun (WGS) entry which is preliminary data.</text>
</comment>
<evidence type="ECO:0000256" key="11">
    <source>
        <dbReference type="ARBA" id="ARBA00048138"/>
    </source>
</evidence>
<evidence type="ECO:0000256" key="7">
    <source>
        <dbReference type="ARBA" id="ARBA00022801"/>
    </source>
</evidence>
<dbReference type="Pfam" id="PF12710">
    <property type="entry name" value="HAD"/>
    <property type="match status" value="1"/>
</dbReference>
<dbReference type="InterPro" id="IPR004469">
    <property type="entry name" value="PSP"/>
</dbReference>
<keyword evidence="6" id="KW-0479">Metal-binding</keyword>
<keyword evidence="7 13" id="KW-0378">Hydrolase</keyword>
<dbReference type="SFLD" id="SFLDG01136">
    <property type="entry name" value="C1.6:_Phosphoserine_Phosphatas"/>
    <property type="match status" value="1"/>
</dbReference>
<dbReference type="RefSeq" id="WP_380976208.1">
    <property type="nucleotide sequence ID" value="NZ_JBHTEF010000001.1"/>
</dbReference>
<evidence type="ECO:0000313" key="13">
    <source>
        <dbReference type="EMBL" id="MFC7580353.1"/>
    </source>
</evidence>
<comment type="cofactor">
    <cofactor evidence="1">
        <name>Mg(2+)</name>
        <dbReference type="ChEBI" id="CHEBI:18420"/>
    </cofactor>
</comment>
<evidence type="ECO:0000256" key="10">
    <source>
        <dbReference type="ARBA" id="ARBA00031693"/>
    </source>
</evidence>
<sequence>MREAIPGADVIVVPAELVAAPPGLVVTDVDATLVTSEVIEELAALAGTLEEVARITAEAMDGRMDFAESLRRRVATLAGLPVAVFARVLDSLAPTPGATALVASVRRAGGVVGAVSGGFEEVVGPLAARLGIDHETANRLEVSGGALTGRVAGEVVTAEVKVRELRRWAALHDVPLERAVSIGDGANDVPMLRAAGLGIAFCAKPSVRARIADAVSLRSLAPLVEVLGLGRPAFTP</sequence>
<dbReference type="SFLD" id="SFLDG01137">
    <property type="entry name" value="C1.6.1:_Phosphoserine_Phosphat"/>
    <property type="match status" value="1"/>
</dbReference>
<evidence type="ECO:0000256" key="2">
    <source>
        <dbReference type="ARBA" id="ARBA00005135"/>
    </source>
</evidence>
<gene>
    <name evidence="13" type="primary">serB</name>
    <name evidence="13" type="ORF">ACFQWG_03845</name>
</gene>